<gene>
    <name evidence="1" type="ORF">BB560_001001</name>
</gene>
<accession>A0A2T9ZIT2</accession>
<dbReference type="Proteomes" id="UP000245609">
    <property type="component" value="Unassembled WGS sequence"/>
</dbReference>
<proteinExistence type="predicted"/>
<dbReference type="AlphaFoldDB" id="A0A2T9ZIT2"/>
<dbReference type="SUPFAM" id="SSF69572">
    <property type="entry name" value="Activating enzymes of the ubiquitin-like proteins"/>
    <property type="match status" value="1"/>
</dbReference>
<sequence>MEFGCTRGSGKFHNSFAGCWSSFLRNHKKSSANRKGSKALLATENPITQSHEDQIEDLRTDSPFGALLDYSNSFDLSSLGATEKAHVPFVVLLIKKLEEFKKMYNKESLNNFNEKKEFKQFLESDPERLDEENYNEMIAHAIRFSSKYTLPLSIKALFGDQNCINIVSKPEMVPQKARKFWILVRAIKEFTDSDNEGCHKLPLNGAVPDMKADTRNFLQLQKIYKDKAISDAQLVFNHVNHIVSLIKSTSKVQVPEISFDDTMIYCKNANLLKMIRMPEPSFLNTQSILNTMPQQNLQEMSLSNMCMGSCTSVQGASFEFETFEKQEMIFTALQASLVFWKIYNRYPGEKDSNKSISISDKNILISICCIICLNCQKLMSGSNNLEAFSDGNDIDGENNNSVEADRLVFINCIDEIIRAQGSEIHTLSALMGGVVSQEAVKLITGHFVTASKPILFDGIESKFLQISRFTESDSV</sequence>
<organism evidence="1 2">
    <name type="scientific">Smittium megazygosporum</name>
    <dbReference type="NCBI Taxonomy" id="133381"/>
    <lineage>
        <taxon>Eukaryota</taxon>
        <taxon>Fungi</taxon>
        <taxon>Fungi incertae sedis</taxon>
        <taxon>Zoopagomycota</taxon>
        <taxon>Kickxellomycotina</taxon>
        <taxon>Harpellomycetes</taxon>
        <taxon>Harpellales</taxon>
        <taxon>Legeriomycetaceae</taxon>
        <taxon>Smittium</taxon>
    </lineage>
</organism>
<dbReference type="GO" id="GO:0008641">
    <property type="term" value="F:ubiquitin-like modifier activating enzyme activity"/>
    <property type="evidence" value="ECO:0007669"/>
    <property type="project" value="InterPro"/>
</dbReference>
<evidence type="ECO:0000313" key="1">
    <source>
        <dbReference type="EMBL" id="PVV04489.1"/>
    </source>
</evidence>
<keyword evidence="2" id="KW-1185">Reference proteome</keyword>
<dbReference type="Gene3D" id="3.40.50.12550">
    <property type="entry name" value="Ubiquitin-activating enzyme E1, inactive adenylation domain, subdomain 2"/>
    <property type="match status" value="1"/>
</dbReference>
<dbReference type="STRING" id="133381.A0A2T9ZIT2"/>
<comment type="caution">
    <text evidence="1">The sequence shown here is derived from an EMBL/GenBank/DDBJ whole genome shotgun (WGS) entry which is preliminary data.</text>
</comment>
<name>A0A2T9ZIT2_9FUNG</name>
<dbReference type="EMBL" id="MBFS01000115">
    <property type="protein sequence ID" value="PVV04489.1"/>
    <property type="molecule type" value="Genomic_DNA"/>
</dbReference>
<dbReference type="InterPro" id="IPR035985">
    <property type="entry name" value="Ubiquitin-activating_enz"/>
</dbReference>
<protein>
    <submittedName>
        <fullName evidence="1">Uncharacterized protein</fullName>
    </submittedName>
</protein>
<evidence type="ECO:0000313" key="2">
    <source>
        <dbReference type="Proteomes" id="UP000245609"/>
    </source>
</evidence>
<reference evidence="1 2" key="1">
    <citation type="journal article" date="2018" name="MBio">
        <title>Comparative Genomics Reveals the Core Gene Toolbox for the Fungus-Insect Symbiosis.</title>
        <authorList>
            <person name="Wang Y."/>
            <person name="Stata M."/>
            <person name="Wang W."/>
            <person name="Stajich J.E."/>
            <person name="White M.M."/>
            <person name="Moncalvo J.M."/>
        </authorList>
    </citation>
    <scope>NUCLEOTIDE SEQUENCE [LARGE SCALE GENOMIC DNA]</scope>
    <source>
        <strain evidence="1 2">SC-DP-2</strain>
    </source>
</reference>
<dbReference type="OrthoDB" id="1708823at2759"/>